<sequence length="574" mass="63247">MKKNRKSKKKSKLTPKLLNKTMTTKKQSRVHIMNEPSPTRNKYETSPRNSECKESLYVKVAFHQRCARMCCEECVFNKPIETLHHYLSSPSTALVETAERSEARYYKSVPQYEPGGVMEANQVENEQVDLLMVRNHHRLHTPATPGGLQMRFQPRGLRWDTSSASNFTGCLTLHAETQQCKHCCFMAGLASTMVVAIRSVPLAVEEFRPAETNLAGLPGCHYQIIVTFIISRKTSTAGQRPPPSNATMNDNSPLASTGFPQLSRQSTWWEACQRFVFRFVVASRTFLPQRMSVQSVTGKCIKFNLQDLMTTSGQVKLNKSLYKLLTTEPKTLLSVSWEPSTLETRTFSRTISFLESFPSVQWRPQTGRRSVGKPPTRWTDDISLLPNCSEIVPGTHLVWPWCWRTHTGSPGQRARAGAPPLLAACRRCAPRTLPAQSGRSASSFVRTCRPSMSAAGLARNEESSALVKGGPLSETICLGRPQRANVSLSFAIVCCAAVLGTSNTSIHFVLASTITKYVLPKSGPKKSTCTRDHGLVGQGHRLGARRGGAPASAAPTAHARHSASTASSTPGHHT</sequence>
<dbReference type="Proteomes" id="UP001064048">
    <property type="component" value="Chromosome 11"/>
</dbReference>
<keyword evidence="2" id="KW-1185">Reference proteome</keyword>
<comment type="caution">
    <text evidence="1">The sequence shown here is derived from an EMBL/GenBank/DDBJ whole genome shotgun (WGS) entry which is preliminary data.</text>
</comment>
<protein>
    <submittedName>
        <fullName evidence="1">Uncharacterized protein</fullName>
    </submittedName>
</protein>
<reference evidence="1 2" key="1">
    <citation type="journal article" date="2022" name="Genome Biol. Evol.">
        <title>The Spruce Budworm Genome: Reconstructing the Evolutionary History of Antifreeze Proteins.</title>
        <authorList>
            <person name="Beliveau C."/>
            <person name="Gagne P."/>
            <person name="Picq S."/>
            <person name="Vernygora O."/>
            <person name="Keeling C.I."/>
            <person name="Pinkney K."/>
            <person name="Doucet D."/>
            <person name="Wen F."/>
            <person name="Johnston J.S."/>
            <person name="Maaroufi H."/>
            <person name="Boyle B."/>
            <person name="Laroche J."/>
            <person name="Dewar K."/>
            <person name="Juretic N."/>
            <person name="Blackburn G."/>
            <person name="Nisole A."/>
            <person name="Brunet B."/>
            <person name="Brandao M."/>
            <person name="Lumley L."/>
            <person name="Duan J."/>
            <person name="Quan G."/>
            <person name="Lucarotti C.J."/>
            <person name="Roe A.D."/>
            <person name="Sperling F.A.H."/>
            <person name="Levesque R.C."/>
            <person name="Cusson M."/>
        </authorList>
    </citation>
    <scope>NUCLEOTIDE SEQUENCE [LARGE SCALE GENOMIC DNA]</scope>
    <source>
        <strain evidence="1">Glfc:IPQL:Cfum</strain>
    </source>
</reference>
<evidence type="ECO:0000313" key="2">
    <source>
        <dbReference type="Proteomes" id="UP001064048"/>
    </source>
</evidence>
<name>A0ACC0JMU1_CHOFU</name>
<dbReference type="EMBL" id="CM046111">
    <property type="protein sequence ID" value="KAI8425398.1"/>
    <property type="molecule type" value="Genomic_DNA"/>
</dbReference>
<organism evidence="1 2">
    <name type="scientific">Choristoneura fumiferana</name>
    <name type="common">Spruce budworm moth</name>
    <name type="synonym">Archips fumiferana</name>
    <dbReference type="NCBI Taxonomy" id="7141"/>
    <lineage>
        <taxon>Eukaryota</taxon>
        <taxon>Metazoa</taxon>
        <taxon>Ecdysozoa</taxon>
        <taxon>Arthropoda</taxon>
        <taxon>Hexapoda</taxon>
        <taxon>Insecta</taxon>
        <taxon>Pterygota</taxon>
        <taxon>Neoptera</taxon>
        <taxon>Endopterygota</taxon>
        <taxon>Lepidoptera</taxon>
        <taxon>Glossata</taxon>
        <taxon>Ditrysia</taxon>
        <taxon>Tortricoidea</taxon>
        <taxon>Tortricidae</taxon>
        <taxon>Tortricinae</taxon>
        <taxon>Choristoneura</taxon>
    </lineage>
</organism>
<evidence type="ECO:0000313" key="1">
    <source>
        <dbReference type="EMBL" id="KAI8425398.1"/>
    </source>
</evidence>
<proteinExistence type="predicted"/>
<gene>
    <name evidence="1" type="ORF">MSG28_007153</name>
</gene>
<accession>A0ACC0JMU1</accession>